<organism evidence="4 5">
    <name type="scientific">Cephalotrichum gorgonifer</name>
    <dbReference type="NCBI Taxonomy" id="2041049"/>
    <lineage>
        <taxon>Eukaryota</taxon>
        <taxon>Fungi</taxon>
        <taxon>Dikarya</taxon>
        <taxon>Ascomycota</taxon>
        <taxon>Pezizomycotina</taxon>
        <taxon>Sordariomycetes</taxon>
        <taxon>Hypocreomycetidae</taxon>
        <taxon>Microascales</taxon>
        <taxon>Microascaceae</taxon>
        <taxon>Cephalotrichum</taxon>
    </lineage>
</organism>
<dbReference type="AlphaFoldDB" id="A0AAE8MV09"/>
<accession>A0AAE8MV09</accession>
<dbReference type="GO" id="GO:0016407">
    <property type="term" value="F:acetyltransferase activity"/>
    <property type="evidence" value="ECO:0007669"/>
    <property type="project" value="InterPro"/>
</dbReference>
<dbReference type="EMBL" id="ONZQ02000004">
    <property type="protein sequence ID" value="SPO01136.1"/>
    <property type="molecule type" value="Genomic_DNA"/>
</dbReference>
<evidence type="ECO:0000256" key="2">
    <source>
        <dbReference type="ARBA" id="ARBA00022679"/>
    </source>
</evidence>
<keyword evidence="2" id="KW-0808">Transferase</keyword>
<dbReference type="GO" id="GO:0008374">
    <property type="term" value="F:O-acyltransferase activity"/>
    <property type="evidence" value="ECO:0007669"/>
    <property type="project" value="TreeGrafter"/>
</dbReference>
<evidence type="ECO:0000313" key="4">
    <source>
        <dbReference type="EMBL" id="SPO01136.1"/>
    </source>
</evidence>
<evidence type="ECO:0000259" key="3">
    <source>
        <dbReference type="SMART" id="SM01266"/>
    </source>
</evidence>
<dbReference type="PANTHER" id="PTHR23416:SF54">
    <property type="entry name" value="ACETYLTRANSFERASE, CYSE_LACA_LPXA_NODL FAMILY (AFU_ORTHOLOGUE AFUA_2G08430)-RELATED"/>
    <property type="match status" value="1"/>
</dbReference>
<name>A0AAE8MV09_9PEZI</name>
<dbReference type="SUPFAM" id="SSF51161">
    <property type="entry name" value="Trimeric LpxA-like enzymes"/>
    <property type="match status" value="1"/>
</dbReference>
<dbReference type="Pfam" id="PF12464">
    <property type="entry name" value="Mac"/>
    <property type="match status" value="1"/>
</dbReference>
<dbReference type="InterPro" id="IPR001451">
    <property type="entry name" value="Hexapep"/>
</dbReference>
<gene>
    <name evidence="4" type="ORF">DNG_03883</name>
</gene>
<dbReference type="InterPro" id="IPR051159">
    <property type="entry name" value="Hexapeptide_acetyltransf"/>
</dbReference>
<dbReference type="Pfam" id="PF14602">
    <property type="entry name" value="Hexapep_2"/>
    <property type="match status" value="1"/>
</dbReference>
<protein>
    <submittedName>
        <fullName evidence="4">Related to acetyltransferase, CysE/LacA/LpxA/NodL family</fullName>
    </submittedName>
</protein>
<dbReference type="SMART" id="SM01266">
    <property type="entry name" value="Mac"/>
    <property type="match status" value="1"/>
</dbReference>
<dbReference type="Gene3D" id="2.160.10.10">
    <property type="entry name" value="Hexapeptide repeat proteins"/>
    <property type="match status" value="1"/>
</dbReference>
<keyword evidence="5" id="KW-1185">Reference proteome</keyword>
<dbReference type="CDD" id="cd03357">
    <property type="entry name" value="LbH_MAT_GAT"/>
    <property type="match status" value="1"/>
</dbReference>
<feature type="domain" description="Maltose/galactoside acetyltransferase" evidence="3">
    <location>
        <begin position="11"/>
        <end position="66"/>
    </location>
</feature>
<evidence type="ECO:0000313" key="5">
    <source>
        <dbReference type="Proteomes" id="UP001187682"/>
    </source>
</evidence>
<comment type="similarity">
    <text evidence="1">Belongs to the transferase hexapeptide repeat family.</text>
</comment>
<dbReference type="PANTHER" id="PTHR23416">
    <property type="entry name" value="SIALIC ACID SYNTHASE-RELATED"/>
    <property type="match status" value="1"/>
</dbReference>
<reference evidence="4" key="1">
    <citation type="submission" date="2018-03" db="EMBL/GenBank/DDBJ databases">
        <authorList>
            <person name="Guldener U."/>
        </authorList>
    </citation>
    <scope>NUCLEOTIDE SEQUENCE</scope>
</reference>
<sequence>MDPPPHLVENRRRMKAGELYYSFHPDLLADRRRCGVACARFNSVGYDVSRRRALELWQELGKHVYVNSNSTWLDTCLITIGSRTLVGPNCCFFSATHPTDPTIRDGTRGPEFGKPITVGEDCWIGGNCIILAGVTIGRGVTVGAGSVVTKDVPDYVLVAGNPAKIIRKIEVSARAPEEGGAAMGAE</sequence>
<dbReference type="InterPro" id="IPR011004">
    <property type="entry name" value="Trimer_LpxA-like_sf"/>
</dbReference>
<evidence type="ECO:0000256" key="1">
    <source>
        <dbReference type="ARBA" id="ARBA00007274"/>
    </source>
</evidence>
<comment type="caution">
    <text evidence="4">The sequence shown here is derived from an EMBL/GenBank/DDBJ whole genome shotgun (WGS) entry which is preliminary data.</text>
</comment>
<dbReference type="Proteomes" id="UP001187682">
    <property type="component" value="Unassembled WGS sequence"/>
</dbReference>
<dbReference type="InterPro" id="IPR024688">
    <property type="entry name" value="Mac_dom"/>
</dbReference>
<proteinExistence type="inferred from homology"/>